<evidence type="ECO:0000313" key="2">
    <source>
        <dbReference type="Proteomes" id="UP000308901"/>
    </source>
</evidence>
<dbReference type="InterPro" id="IPR036116">
    <property type="entry name" value="FN3_sf"/>
</dbReference>
<organism evidence="1 2">
    <name type="scientific">Arcobacter arenosus</name>
    <dbReference type="NCBI Taxonomy" id="2576037"/>
    <lineage>
        <taxon>Bacteria</taxon>
        <taxon>Pseudomonadati</taxon>
        <taxon>Campylobacterota</taxon>
        <taxon>Epsilonproteobacteria</taxon>
        <taxon>Campylobacterales</taxon>
        <taxon>Arcobacteraceae</taxon>
        <taxon>Arcobacter</taxon>
    </lineage>
</organism>
<reference evidence="1 2" key="1">
    <citation type="submission" date="2019-05" db="EMBL/GenBank/DDBJ databases">
        <title>Arcobacter sp. nov., isolated from sea sediment.</title>
        <authorList>
            <person name="Kim W."/>
        </authorList>
    </citation>
    <scope>NUCLEOTIDE SEQUENCE [LARGE SCALE GENOMIC DNA]</scope>
    <source>
        <strain evidence="1 2">CAU 1517</strain>
    </source>
</reference>
<name>A0A5R8Y4R1_9BACT</name>
<protein>
    <recommendedName>
        <fullName evidence="3">Fibronectin type III domain-containing protein</fullName>
    </recommendedName>
</protein>
<sequence>MVRIILIFSFLIVNIYANKLPEKNLAVFSKYDGDAVLIKWVIPNLNKEYTYKLYRTNNQNKVLLSTSRKKTFDEVKDKFDKDALLALYPYKNAKTIEKKLEAKLFLNDIQRLMPSIISFRTDLAKAFGTFYKDKTVRLKQKYSYEIEVLENDKKILSKSFDIYTYKRAISPTPLGLEAKEDIDGINLTWQFDSLFYGYNIYIKKSPSKQFVKLNKSPISINTQSDLFYKDRTLKRLETAQYKITTVDFFGEESAFSNTVTGYFKGDLSTPKIKYLNVSINNSRVKLLWNKLKDSKTFYNVYRSNLVNGKYEKLNKKKISTNFYVDKSIDAGKNYYYYVTTISFLGESKPSSKRLVSALDVVAPNKVSNLKADVKPGKINLVWDKSKNKDILGYRVYFAMDKDDKYYARVNKKEIKDNKYTHDLPKNLSRFNYYYKVTAVDKRFNESDDSNIIKVKLPDVVAPKQPVFSVYRVYSNKIYLQWAPIYDYDLSHYNIYTQEGTKLVKLNSKKLLKTQFELINYKLQGMKKFIVTAVDKSGNESIKNKHILLSEKDTKAPIIKNINYVQTKDGIEISLDINDNDYNGFEVYRSSGKSLAFYKISNFIKIKSYIDKTLSKDTKQWYQLWVYDKAGNIKKSDTKEILWKN</sequence>
<dbReference type="InterPro" id="IPR003961">
    <property type="entry name" value="FN3_dom"/>
</dbReference>
<dbReference type="CDD" id="cd00063">
    <property type="entry name" value="FN3"/>
    <property type="match status" value="1"/>
</dbReference>
<evidence type="ECO:0008006" key="3">
    <source>
        <dbReference type="Google" id="ProtNLM"/>
    </source>
</evidence>
<dbReference type="Proteomes" id="UP000308901">
    <property type="component" value="Unassembled WGS sequence"/>
</dbReference>
<dbReference type="RefSeq" id="WP_138150802.1">
    <property type="nucleotide sequence ID" value="NZ_VANU01000001.1"/>
</dbReference>
<comment type="caution">
    <text evidence="1">The sequence shown here is derived from an EMBL/GenBank/DDBJ whole genome shotgun (WGS) entry which is preliminary data.</text>
</comment>
<gene>
    <name evidence="1" type="ORF">FDK22_00430</name>
</gene>
<dbReference type="Gene3D" id="2.60.40.10">
    <property type="entry name" value="Immunoglobulins"/>
    <property type="match status" value="5"/>
</dbReference>
<keyword evidence="2" id="KW-1185">Reference proteome</keyword>
<proteinExistence type="predicted"/>
<dbReference type="OrthoDB" id="39703at2"/>
<accession>A0A5R8Y4R1</accession>
<dbReference type="AlphaFoldDB" id="A0A5R8Y4R1"/>
<dbReference type="InterPro" id="IPR013783">
    <property type="entry name" value="Ig-like_fold"/>
</dbReference>
<evidence type="ECO:0000313" key="1">
    <source>
        <dbReference type="EMBL" id="TLP40512.1"/>
    </source>
</evidence>
<dbReference type="EMBL" id="VANU01000001">
    <property type="protein sequence ID" value="TLP40512.1"/>
    <property type="molecule type" value="Genomic_DNA"/>
</dbReference>
<dbReference type="SUPFAM" id="SSF49265">
    <property type="entry name" value="Fibronectin type III"/>
    <property type="match status" value="1"/>
</dbReference>